<evidence type="ECO:0000259" key="4">
    <source>
        <dbReference type="Pfam" id="PF00149"/>
    </source>
</evidence>
<dbReference type="OrthoDB" id="411211at2759"/>
<evidence type="ECO:0000256" key="2">
    <source>
        <dbReference type="ARBA" id="ARBA00022801"/>
    </source>
</evidence>
<dbReference type="EMBL" id="KN835298">
    <property type="protein sequence ID" value="KIK40571.1"/>
    <property type="molecule type" value="Genomic_DNA"/>
</dbReference>
<protein>
    <recommendedName>
        <fullName evidence="4">Calcineurin-like phosphoesterase domain-containing protein</fullName>
    </recommendedName>
</protein>
<dbReference type="InParanoid" id="A0A0D0AFR2"/>
<dbReference type="InterPro" id="IPR051558">
    <property type="entry name" value="Metallophosphoesterase_PAP"/>
</dbReference>
<dbReference type="HOGENOM" id="CLU_059967_0_0_1"/>
<dbReference type="Gene3D" id="3.60.21.10">
    <property type="match status" value="1"/>
</dbReference>
<accession>A0A0D0AFR2</accession>
<evidence type="ECO:0000313" key="5">
    <source>
        <dbReference type="EMBL" id="KIK40571.1"/>
    </source>
</evidence>
<dbReference type="Proteomes" id="UP000054485">
    <property type="component" value="Unassembled WGS sequence"/>
</dbReference>
<feature type="domain" description="Calcineurin-like phosphoesterase" evidence="4">
    <location>
        <begin position="112"/>
        <end position="298"/>
    </location>
</feature>
<sequence>MTSWSRLSFLALLVLQETVLAEYVRTKKSTIAPVGAEVLTVGVIGDYGWTGWTPSPPHFCLEVLPELKAAGLVIPNEVLNDCDPGDILYITNATALQLDTSSYVGQVCAVKNCTAFVSVGDNFYDSGVDFTTGGIQRFQEAWVGMYSQGVFESAPWYQCLGNHDIVKGQSGVDFQTKVAPIYDPRWNFGTQGLPYWTYDLTGKDWTATFVVVDSDCFLSSYQLNTSVYVNPYTQACYADRQTQIDFLANTFAQSTATWKFLQLHHGYMSSATNETDLAPLVEIVIQHNGVVLNGHDHCLAHYYSNNTNFILSGAAGYPQAGDCNYGIPLGPYAKFLGANPISAANGFVTMDISKQYINVEYYVRDMQFEDGDLYPVPYDLNPSYSFQITEHAT</sequence>
<dbReference type="SUPFAM" id="SSF56300">
    <property type="entry name" value="Metallo-dependent phosphatases"/>
    <property type="match status" value="1"/>
</dbReference>
<dbReference type="STRING" id="930992.A0A0D0AFR2"/>
<evidence type="ECO:0000256" key="1">
    <source>
        <dbReference type="ARBA" id="ARBA00022729"/>
    </source>
</evidence>
<dbReference type="InterPro" id="IPR004843">
    <property type="entry name" value="Calcineurin-like_PHP"/>
</dbReference>
<keyword evidence="2" id="KW-0378">Hydrolase</keyword>
<dbReference type="PANTHER" id="PTHR10161">
    <property type="entry name" value="TARTRATE-RESISTANT ACID PHOSPHATASE TYPE 5"/>
    <property type="match status" value="1"/>
</dbReference>
<evidence type="ECO:0000256" key="3">
    <source>
        <dbReference type="SAM" id="SignalP"/>
    </source>
</evidence>
<proteinExistence type="predicted"/>
<keyword evidence="1 3" id="KW-0732">Signal</keyword>
<keyword evidence="6" id="KW-1185">Reference proteome</keyword>
<reference evidence="6" key="2">
    <citation type="submission" date="2015-01" db="EMBL/GenBank/DDBJ databases">
        <title>Evolutionary Origins and Diversification of the Mycorrhizal Mutualists.</title>
        <authorList>
            <consortium name="DOE Joint Genome Institute"/>
            <consortium name="Mycorrhizal Genomics Consortium"/>
            <person name="Kohler A."/>
            <person name="Kuo A."/>
            <person name="Nagy L.G."/>
            <person name="Floudas D."/>
            <person name="Copeland A."/>
            <person name="Barry K.W."/>
            <person name="Cichocki N."/>
            <person name="Veneault-Fourrey C."/>
            <person name="LaButti K."/>
            <person name="Lindquist E.A."/>
            <person name="Lipzen A."/>
            <person name="Lundell T."/>
            <person name="Morin E."/>
            <person name="Murat C."/>
            <person name="Riley R."/>
            <person name="Ohm R."/>
            <person name="Sun H."/>
            <person name="Tunlid A."/>
            <person name="Henrissat B."/>
            <person name="Grigoriev I.V."/>
            <person name="Hibbett D.S."/>
            <person name="Martin F."/>
        </authorList>
    </citation>
    <scope>NUCLEOTIDE SEQUENCE [LARGE SCALE GENOMIC DNA]</scope>
    <source>
        <strain evidence="6">UH-Slu-Lm8-n1</strain>
    </source>
</reference>
<organism evidence="5 6">
    <name type="scientific">Suillus luteus UH-Slu-Lm8-n1</name>
    <dbReference type="NCBI Taxonomy" id="930992"/>
    <lineage>
        <taxon>Eukaryota</taxon>
        <taxon>Fungi</taxon>
        <taxon>Dikarya</taxon>
        <taxon>Basidiomycota</taxon>
        <taxon>Agaricomycotina</taxon>
        <taxon>Agaricomycetes</taxon>
        <taxon>Agaricomycetidae</taxon>
        <taxon>Boletales</taxon>
        <taxon>Suillineae</taxon>
        <taxon>Suillaceae</taxon>
        <taxon>Suillus</taxon>
    </lineage>
</organism>
<dbReference type="InterPro" id="IPR029052">
    <property type="entry name" value="Metallo-depent_PP-like"/>
</dbReference>
<dbReference type="GO" id="GO:0016787">
    <property type="term" value="F:hydrolase activity"/>
    <property type="evidence" value="ECO:0007669"/>
    <property type="project" value="UniProtKB-KW"/>
</dbReference>
<name>A0A0D0AFR2_9AGAM</name>
<reference evidence="5 6" key="1">
    <citation type="submission" date="2014-04" db="EMBL/GenBank/DDBJ databases">
        <authorList>
            <consortium name="DOE Joint Genome Institute"/>
            <person name="Kuo A."/>
            <person name="Ruytinx J."/>
            <person name="Rineau F."/>
            <person name="Colpaert J."/>
            <person name="Kohler A."/>
            <person name="Nagy L.G."/>
            <person name="Floudas D."/>
            <person name="Copeland A."/>
            <person name="Barry K.W."/>
            <person name="Cichocki N."/>
            <person name="Veneault-Fourrey C."/>
            <person name="LaButti K."/>
            <person name="Lindquist E.A."/>
            <person name="Lipzen A."/>
            <person name="Lundell T."/>
            <person name="Morin E."/>
            <person name="Murat C."/>
            <person name="Sun H."/>
            <person name="Tunlid A."/>
            <person name="Henrissat B."/>
            <person name="Grigoriev I.V."/>
            <person name="Hibbett D.S."/>
            <person name="Martin F."/>
            <person name="Nordberg H.P."/>
            <person name="Cantor M.N."/>
            <person name="Hua S.X."/>
        </authorList>
    </citation>
    <scope>NUCLEOTIDE SEQUENCE [LARGE SCALE GENOMIC DNA]</scope>
    <source>
        <strain evidence="5 6">UH-Slu-Lm8-n1</strain>
    </source>
</reference>
<feature type="signal peptide" evidence="3">
    <location>
        <begin position="1"/>
        <end position="21"/>
    </location>
</feature>
<gene>
    <name evidence="5" type="ORF">CY34DRAFT_87095</name>
</gene>
<dbReference type="Pfam" id="PF00149">
    <property type="entry name" value="Metallophos"/>
    <property type="match status" value="1"/>
</dbReference>
<dbReference type="AlphaFoldDB" id="A0A0D0AFR2"/>
<dbReference type="PANTHER" id="PTHR10161:SF14">
    <property type="entry name" value="TARTRATE-RESISTANT ACID PHOSPHATASE TYPE 5"/>
    <property type="match status" value="1"/>
</dbReference>
<feature type="chain" id="PRO_5002224050" description="Calcineurin-like phosphoesterase domain-containing protein" evidence="3">
    <location>
        <begin position="22"/>
        <end position="393"/>
    </location>
</feature>
<evidence type="ECO:0000313" key="6">
    <source>
        <dbReference type="Proteomes" id="UP000054485"/>
    </source>
</evidence>